<dbReference type="InterPro" id="IPR001452">
    <property type="entry name" value="SH3_domain"/>
</dbReference>
<dbReference type="GO" id="GO:0008061">
    <property type="term" value="F:chitin binding"/>
    <property type="evidence" value="ECO:0007669"/>
    <property type="project" value="InterPro"/>
</dbReference>
<dbReference type="Gene3D" id="2.30.30.40">
    <property type="entry name" value="SH3 Domains"/>
    <property type="match status" value="1"/>
</dbReference>
<dbReference type="PRINTS" id="PR00452">
    <property type="entry name" value="SH3DOMAIN"/>
</dbReference>
<dbReference type="PANTHER" id="PTHR47174">
    <property type="entry name" value="BRIDGING INTEGRATOR 3"/>
    <property type="match status" value="1"/>
</dbReference>
<keyword evidence="2 4" id="KW-0728">SH3 domain</keyword>
<keyword evidence="6" id="KW-1133">Transmembrane helix</keyword>
<dbReference type="Pfam" id="PF00018">
    <property type="entry name" value="SH3_1"/>
    <property type="match status" value="1"/>
</dbReference>
<dbReference type="EMBL" id="CAJVQA010001152">
    <property type="protein sequence ID" value="CAG8504499.1"/>
    <property type="molecule type" value="Genomic_DNA"/>
</dbReference>
<gene>
    <name evidence="9" type="ORF">CPELLU_LOCUS2613</name>
</gene>
<comment type="subcellular location">
    <subcellularLocation>
        <location evidence="1">Cytoplasm</location>
    </subcellularLocation>
</comment>
<dbReference type="SUPFAM" id="SSF50044">
    <property type="entry name" value="SH3-domain"/>
    <property type="match status" value="1"/>
</dbReference>
<keyword evidence="6" id="KW-0812">Transmembrane</keyword>
<dbReference type="GO" id="GO:0015629">
    <property type="term" value="C:actin cytoskeleton"/>
    <property type="evidence" value="ECO:0007669"/>
    <property type="project" value="TreeGrafter"/>
</dbReference>
<evidence type="ECO:0000313" key="9">
    <source>
        <dbReference type="EMBL" id="CAG8504499.1"/>
    </source>
</evidence>
<reference evidence="9" key="1">
    <citation type="submission" date="2021-06" db="EMBL/GenBank/DDBJ databases">
        <authorList>
            <person name="Kallberg Y."/>
            <person name="Tangrot J."/>
            <person name="Rosling A."/>
        </authorList>
    </citation>
    <scope>NUCLEOTIDE SEQUENCE</scope>
    <source>
        <strain evidence="9">FL966</strain>
    </source>
</reference>
<dbReference type="Pfam" id="PF00704">
    <property type="entry name" value="Glyco_hydro_18"/>
    <property type="match status" value="1"/>
</dbReference>
<dbReference type="GO" id="GO:0051666">
    <property type="term" value="P:actin cortical patch localization"/>
    <property type="evidence" value="ECO:0007669"/>
    <property type="project" value="InterPro"/>
</dbReference>
<dbReference type="GO" id="GO:0008289">
    <property type="term" value="F:lipid binding"/>
    <property type="evidence" value="ECO:0007669"/>
    <property type="project" value="TreeGrafter"/>
</dbReference>
<dbReference type="SUPFAM" id="SSF51445">
    <property type="entry name" value="(Trans)glycosidases"/>
    <property type="match status" value="1"/>
</dbReference>
<dbReference type="PROSITE" id="PS51910">
    <property type="entry name" value="GH18_2"/>
    <property type="match status" value="1"/>
</dbReference>
<dbReference type="Proteomes" id="UP000789759">
    <property type="component" value="Unassembled WGS sequence"/>
</dbReference>
<protein>
    <submittedName>
        <fullName evidence="9">12027_t:CDS:1</fullName>
    </submittedName>
</protein>
<evidence type="ECO:0000313" key="10">
    <source>
        <dbReference type="Proteomes" id="UP000789759"/>
    </source>
</evidence>
<dbReference type="GO" id="GO:0005975">
    <property type="term" value="P:carbohydrate metabolic process"/>
    <property type="evidence" value="ECO:0007669"/>
    <property type="project" value="InterPro"/>
</dbReference>
<evidence type="ECO:0000256" key="5">
    <source>
        <dbReference type="SAM" id="MobiDB-lite"/>
    </source>
</evidence>
<evidence type="ECO:0000259" key="8">
    <source>
        <dbReference type="PROSITE" id="PS51910"/>
    </source>
</evidence>
<sequence>MLVGYYPAYKLNLKPGVDFIISSSIDYLNFIAFGPNDLVNNGRNNNSGGDPLVFFNNQSSKFNDLLIYKLKDNLKFKIILSVLLPTDVNNLNSFFNLNNSVYYPNSTQNSKFISDLVSIVTINGFDGIDIDYPFKLPCSPQYFSSVFSSFITGIAAKLIGSDRSLTITAGQYPVNLTYNYVNFVNVQAFHLNINDTTTSAGIDKFSRILSSWNVFVNNSKLVLGVEFGGIVEFVSSNSIKSDIENQHLQLVNDPNFNFPFANEQISELCKYSSYAYLSWENLSSLLSSSSCPTNLTSSSPWTNGFVSSAKQPYLYQQQDSSKYYVTFYEDYQSLSAKLDYINNNNLAGIGIADITKDSKDLQLTNFFFGIQPSPLGKNGTTSTSPPSSTPSSTPRSPISPLNIGVIVGSIAGSIVFAAALVAAGFILYRRKHKVNNAVTTVVALYDYAGKEENDLCFKAGDIIEILERGSGPNDWWVGRLRGVVGEFPERLSLRHKKIE</sequence>
<proteinExistence type="predicted"/>
<dbReference type="InterPro" id="IPR017853">
    <property type="entry name" value="GH"/>
</dbReference>
<dbReference type="OrthoDB" id="2446683at2759"/>
<evidence type="ECO:0000256" key="4">
    <source>
        <dbReference type="PROSITE-ProRule" id="PRU00192"/>
    </source>
</evidence>
<dbReference type="GO" id="GO:0006897">
    <property type="term" value="P:endocytosis"/>
    <property type="evidence" value="ECO:0007669"/>
    <property type="project" value="InterPro"/>
</dbReference>
<feature type="domain" description="GH18" evidence="8">
    <location>
        <begin position="1"/>
        <end position="374"/>
    </location>
</feature>
<evidence type="ECO:0000256" key="3">
    <source>
        <dbReference type="ARBA" id="ARBA00022490"/>
    </source>
</evidence>
<evidence type="ECO:0000256" key="2">
    <source>
        <dbReference type="ARBA" id="ARBA00022443"/>
    </source>
</evidence>
<dbReference type="PROSITE" id="PS50002">
    <property type="entry name" value="SH3"/>
    <property type="match status" value="1"/>
</dbReference>
<dbReference type="GO" id="GO:0097320">
    <property type="term" value="P:plasma membrane tubulation"/>
    <property type="evidence" value="ECO:0007669"/>
    <property type="project" value="TreeGrafter"/>
</dbReference>
<feature type="compositionally biased region" description="Low complexity" evidence="5">
    <location>
        <begin position="380"/>
        <end position="396"/>
    </location>
</feature>
<dbReference type="AlphaFoldDB" id="A0A9N9F2P9"/>
<feature type="region of interest" description="Disordered" evidence="5">
    <location>
        <begin position="374"/>
        <end position="396"/>
    </location>
</feature>
<keyword evidence="6" id="KW-0472">Membrane</keyword>
<organism evidence="9 10">
    <name type="scientific">Cetraspora pellucida</name>
    <dbReference type="NCBI Taxonomy" id="1433469"/>
    <lineage>
        <taxon>Eukaryota</taxon>
        <taxon>Fungi</taxon>
        <taxon>Fungi incertae sedis</taxon>
        <taxon>Mucoromycota</taxon>
        <taxon>Glomeromycotina</taxon>
        <taxon>Glomeromycetes</taxon>
        <taxon>Diversisporales</taxon>
        <taxon>Gigasporaceae</taxon>
        <taxon>Cetraspora</taxon>
    </lineage>
</organism>
<comment type="caution">
    <text evidence="9">The sequence shown here is derived from an EMBL/GenBank/DDBJ whole genome shotgun (WGS) entry which is preliminary data.</text>
</comment>
<dbReference type="GO" id="GO:0005737">
    <property type="term" value="C:cytoplasm"/>
    <property type="evidence" value="ECO:0007669"/>
    <property type="project" value="UniProtKB-SubCell"/>
</dbReference>
<evidence type="ECO:0000256" key="1">
    <source>
        <dbReference type="ARBA" id="ARBA00004496"/>
    </source>
</evidence>
<dbReference type="InterPro" id="IPR036028">
    <property type="entry name" value="SH3-like_dom_sf"/>
</dbReference>
<feature type="transmembrane region" description="Helical" evidence="6">
    <location>
        <begin position="403"/>
        <end position="428"/>
    </location>
</feature>
<keyword evidence="10" id="KW-1185">Reference proteome</keyword>
<dbReference type="SMART" id="SM00636">
    <property type="entry name" value="Glyco_18"/>
    <property type="match status" value="1"/>
</dbReference>
<dbReference type="PANTHER" id="PTHR47174:SF3">
    <property type="entry name" value="BRIDGING INTEGRATOR 3"/>
    <property type="match status" value="1"/>
</dbReference>
<keyword evidence="3" id="KW-0963">Cytoplasm</keyword>
<dbReference type="InterPro" id="IPR011583">
    <property type="entry name" value="Chitinase_II/V-like_cat"/>
</dbReference>
<dbReference type="InterPro" id="IPR001223">
    <property type="entry name" value="Glyco_hydro18_cat"/>
</dbReference>
<evidence type="ECO:0000259" key="7">
    <source>
        <dbReference type="PROSITE" id="PS50002"/>
    </source>
</evidence>
<feature type="domain" description="SH3" evidence="7">
    <location>
        <begin position="436"/>
        <end position="499"/>
    </location>
</feature>
<dbReference type="InterPro" id="IPR046982">
    <property type="entry name" value="BIN3/RVS161-like"/>
</dbReference>
<dbReference type="SMART" id="SM00326">
    <property type="entry name" value="SH3"/>
    <property type="match status" value="1"/>
</dbReference>
<dbReference type="Gene3D" id="3.20.20.80">
    <property type="entry name" value="Glycosidases"/>
    <property type="match status" value="1"/>
</dbReference>
<evidence type="ECO:0000256" key="6">
    <source>
        <dbReference type="SAM" id="Phobius"/>
    </source>
</evidence>
<name>A0A9N9F2P9_9GLOM</name>
<accession>A0A9N9F2P9</accession>